<comment type="caution">
    <text evidence="2">The sequence shown here is derived from an EMBL/GenBank/DDBJ whole genome shotgun (WGS) entry which is preliminary data.</text>
</comment>
<evidence type="ECO:0000256" key="1">
    <source>
        <dbReference type="SAM" id="MobiDB-lite"/>
    </source>
</evidence>
<organism evidence="2 4">
    <name type="scientific">Cuscuta epithymum</name>
    <dbReference type="NCBI Taxonomy" id="186058"/>
    <lineage>
        <taxon>Eukaryota</taxon>
        <taxon>Viridiplantae</taxon>
        <taxon>Streptophyta</taxon>
        <taxon>Embryophyta</taxon>
        <taxon>Tracheophyta</taxon>
        <taxon>Spermatophyta</taxon>
        <taxon>Magnoliopsida</taxon>
        <taxon>eudicotyledons</taxon>
        <taxon>Gunneridae</taxon>
        <taxon>Pentapetalae</taxon>
        <taxon>asterids</taxon>
        <taxon>lamiids</taxon>
        <taxon>Solanales</taxon>
        <taxon>Convolvulaceae</taxon>
        <taxon>Cuscuteae</taxon>
        <taxon>Cuscuta</taxon>
        <taxon>Cuscuta subgen. Cuscuta</taxon>
    </lineage>
</organism>
<evidence type="ECO:0000313" key="4">
    <source>
        <dbReference type="Proteomes" id="UP001152523"/>
    </source>
</evidence>
<proteinExistence type="predicted"/>
<feature type="compositionally biased region" description="Basic residues" evidence="1">
    <location>
        <begin position="107"/>
        <end position="123"/>
    </location>
</feature>
<accession>A0AAV0DXY1</accession>
<reference evidence="2" key="1">
    <citation type="submission" date="2022-07" db="EMBL/GenBank/DDBJ databases">
        <authorList>
            <person name="Macas J."/>
            <person name="Novak P."/>
            <person name="Neumann P."/>
        </authorList>
    </citation>
    <scope>NUCLEOTIDE SEQUENCE</scope>
</reference>
<feature type="region of interest" description="Disordered" evidence="1">
    <location>
        <begin position="100"/>
        <end position="123"/>
    </location>
</feature>
<keyword evidence="4" id="KW-1185">Reference proteome</keyword>
<name>A0AAV0DXY1_9ASTE</name>
<evidence type="ECO:0000313" key="2">
    <source>
        <dbReference type="EMBL" id="CAH9111925.1"/>
    </source>
</evidence>
<dbReference type="EMBL" id="CAMAPF010000189">
    <property type="protein sequence ID" value="CAH9111925.1"/>
    <property type="molecule type" value="Genomic_DNA"/>
</dbReference>
<evidence type="ECO:0000313" key="3">
    <source>
        <dbReference type="EMBL" id="CAH9146068.1"/>
    </source>
</evidence>
<dbReference type="EMBL" id="CAMAPF010001092">
    <property type="protein sequence ID" value="CAH9146068.1"/>
    <property type="molecule type" value="Genomic_DNA"/>
</dbReference>
<dbReference type="AlphaFoldDB" id="A0AAV0DXY1"/>
<sequence length="123" mass="14059">MLFPHGDTEDTENLTSLSKAFLQFDISTTCAVKPRIISTEMNISRSSEKDPETIEVQHIFTEMTEEDPIQHLEADLSNDDFDTPSRFFPSEEELLDQLVDTKSAPIPKRRSTRIRSKIAHALH</sequence>
<protein>
    <submittedName>
        <fullName evidence="2">Uncharacterized protein</fullName>
    </submittedName>
</protein>
<dbReference type="Proteomes" id="UP001152523">
    <property type="component" value="Unassembled WGS sequence"/>
</dbReference>
<gene>
    <name evidence="2" type="ORF">CEPIT_LOCUS19693</name>
    <name evidence="3" type="ORF">CEPIT_LOCUS42702</name>
</gene>